<dbReference type="EC" id="2.3.1.-" evidence="2"/>
<organism evidence="2 3">
    <name type="scientific">Kibdelosporangium lantanae</name>
    <dbReference type="NCBI Taxonomy" id="1497396"/>
    <lineage>
        <taxon>Bacteria</taxon>
        <taxon>Bacillati</taxon>
        <taxon>Actinomycetota</taxon>
        <taxon>Actinomycetes</taxon>
        <taxon>Pseudonocardiales</taxon>
        <taxon>Pseudonocardiaceae</taxon>
        <taxon>Kibdelosporangium</taxon>
    </lineage>
</organism>
<dbReference type="Gene3D" id="3.40.630.30">
    <property type="match status" value="1"/>
</dbReference>
<evidence type="ECO:0000313" key="3">
    <source>
        <dbReference type="Proteomes" id="UP001597045"/>
    </source>
</evidence>
<protein>
    <submittedName>
        <fullName evidence="2">GNAT family N-acetyltransferase</fullName>
        <ecNumber evidence="2">2.3.1.-</ecNumber>
    </submittedName>
</protein>
<sequence length="108" mass="11824">VWVAGDPPVAFAYADWLDGRLHLHQIAVHPSYVRQGIGSALMARVISAAGSAGVKLTTFRDVPWNGPWYEKLGFRELHELTPALAALVEAERGLADLGPRVVMYRNST</sequence>
<accession>A0ABW3MF07</accession>
<keyword evidence="2" id="KW-0012">Acyltransferase</keyword>
<reference evidence="3" key="1">
    <citation type="journal article" date="2019" name="Int. J. Syst. Evol. Microbiol.">
        <title>The Global Catalogue of Microorganisms (GCM) 10K type strain sequencing project: providing services to taxonomists for standard genome sequencing and annotation.</title>
        <authorList>
            <consortium name="The Broad Institute Genomics Platform"/>
            <consortium name="The Broad Institute Genome Sequencing Center for Infectious Disease"/>
            <person name="Wu L."/>
            <person name="Ma J."/>
        </authorList>
    </citation>
    <scope>NUCLEOTIDE SEQUENCE [LARGE SCALE GENOMIC DNA]</scope>
    <source>
        <strain evidence="3">JCM 31486</strain>
    </source>
</reference>
<dbReference type="InterPro" id="IPR016181">
    <property type="entry name" value="Acyl_CoA_acyltransferase"/>
</dbReference>
<comment type="caution">
    <text evidence="2">The sequence shown here is derived from an EMBL/GenBank/DDBJ whole genome shotgun (WGS) entry which is preliminary data.</text>
</comment>
<keyword evidence="2" id="KW-0808">Transferase</keyword>
<evidence type="ECO:0000259" key="1">
    <source>
        <dbReference type="PROSITE" id="PS51186"/>
    </source>
</evidence>
<name>A0ABW3MF07_9PSEU</name>
<dbReference type="EMBL" id="JBHTIS010001497">
    <property type="protein sequence ID" value="MFD1048274.1"/>
    <property type="molecule type" value="Genomic_DNA"/>
</dbReference>
<dbReference type="Proteomes" id="UP001597045">
    <property type="component" value="Unassembled WGS sequence"/>
</dbReference>
<keyword evidence="3" id="KW-1185">Reference proteome</keyword>
<proteinExistence type="predicted"/>
<dbReference type="PROSITE" id="PS51186">
    <property type="entry name" value="GNAT"/>
    <property type="match status" value="1"/>
</dbReference>
<dbReference type="Pfam" id="PF13508">
    <property type="entry name" value="Acetyltransf_7"/>
    <property type="match status" value="1"/>
</dbReference>
<feature type="domain" description="N-acetyltransferase" evidence="1">
    <location>
        <begin position="1"/>
        <end position="91"/>
    </location>
</feature>
<dbReference type="CDD" id="cd04301">
    <property type="entry name" value="NAT_SF"/>
    <property type="match status" value="1"/>
</dbReference>
<dbReference type="InterPro" id="IPR000182">
    <property type="entry name" value="GNAT_dom"/>
</dbReference>
<gene>
    <name evidence="2" type="ORF">ACFQ1S_23410</name>
</gene>
<feature type="non-terminal residue" evidence="2">
    <location>
        <position position="1"/>
    </location>
</feature>
<dbReference type="SUPFAM" id="SSF55729">
    <property type="entry name" value="Acyl-CoA N-acyltransferases (Nat)"/>
    <property type="match status" value="1"/>
</dbReference>
<evidence type="ECO:0000313" key="2">
    <source>
        <dbReference type="EMBL" id="MFD1048274.1"/>
    </source>
</evidence>
<dbReference type="GO" id="GO:0016746">
    <property type="term" value="F:acyltransferase activity"/>
    <property type="evidence" value="ECO:0007669"/>
    <property type="project" value="UniProtKB-KW"/>
</dbReference>